<protein>
    <submittedName>
        <fullName evidence="1">Uncharacterized protein</fullName>
    </submittedName>
</protein>
<name>A0AB35MJU5_9MICO</name>
<gene>
    <name evidence="1" type="ORF">QQ002_10830</name>
</gene>
<accession>A0AB35MJU5</accession>
<evidence type="ECO:0000313" key="1">
    <source>
        <dbReference type="EMBL" id="MDN4484033.1"/>
    </source>
</evidence>
<dbReference type="AlphaFoldDB" id="A0AB35MJU5"/>
<comment type="caution">
    <text evidence="1">The sequence shown here is derived from an EMBL/GenBank/DDBJ whole genome shotgun (WGS) entry which is preliminary data.</text>
</comment>
<sequence length="75" mass="8482">MMPMVEVGELVTAPFEFTCVAKHHHDIEEVRLSAIREVADRRFKDGIRVELSWQGYCPCCGRRVSVEPIHGSVAV</sequence>
<proteinExistence type="predicted"/>
<dbReference type="RefSeq" id="WP_301160723.1">
    <property type="nucleotide sequence ID" value="NZ_JAUHQB010000008.1"/>
</dbReference>
<evidence type="ECO:0000313" key="2">
    <source>
        <dbReference type="Proteomes" id="UP001172756"/>
    </source>
</evidence>
<reference evidence="1 2" key="1">
    <citation type="submission" date="2023-06" db="EMBL/GenBank/DDBJ databases">
        <title>SYSU T0a273.</title>
        <authorList>
            <person name="Gao L."/>
            <person name="Fang B.-Z."/>
            <person name="Li W.-J."/>
        </authorList>
    </citation>
    <scope>NUCLEOTIDE SEQUENCE [LARGE SCALE GENOMIC DNA]</scope>
    <source>
        <strain evidence="1 2">SYSU T0a273</strain>
    </source>
</reference>
<dbReference type="Proteomes" id="UP001172756">
    <property type="component" value="Unassembled WGS sequence"/>
</dbReference>
<organism evidence="1 2">
    <name type="scientific">Demequina lignilytica</name>
    <dbReference type="NCBI Taxonomy" id="3051663"/>
    <lineage>
        <taxon>Bacteria</taxon>
        <taxon>Bacillati</taxon>
        <taxon>Actinomycetota</taxon>
        <taxon>Actinomycetes</taxon>
        <taxon>Micrococcales</taxon>
        <taxon>Demequinaceae</taxon>
        <taxon>Demequina</taxon>
    </lineage>
</organism>
<dbReference type="EMBL" id="JAUHQB010000008">
    <property type="protein sequence ID" value="MDN4484033.1"/>
    <property type="molecule type" value="Genomic_DNA"/>
</dbReference>